<dbReference type="AlphaFoldDB" id="A0A7W7YM86"/>
<evidence type="ECO:0000256" key="1">
    <source>
        <dbReference type="SAM" id="MobiDB-lite"/>
    </source>
</evidence>
<organism evidence="2 3">
    <name type="scientific">Prosthecobacter dejongeii</name>
    <dbReference type="NCBI Taxonomy" id="48465"/>
    <lineage>
        <taxon>Bacteria</taxon>
        <taxon>Pseudomonadati</taxon>
        <taxon>Verrucomicrobiota</taxon>
        <taxon>Verrucomicrobiia</taxon>
        <taxon>Verrucomicrobiales</taxon>
        <taxon>Verrucomicrobiaceae</taxon>
        <taxon>Prosthecobacter</taxon>
    </lineage>
</organism>
<dbReference type="Proteomes" id="UP000534294">
    <property type="component" value="Unassembled WGS sequence"/>
</dbReference>
<feature type="region of interest" description="Disordered" evidence="1">
    <location>
        <begin position="1"/>
        <end position="20"/>
    </location>
</feature>
<sequence length="200" mass="21078">MPAVSPGPPTSKRCNRPFSRPSGARRVWTRFWLGGGPGVLGAAHLHPRLLFFRPSGAGGGGGRGLAGADGITRRVMDTVPAPRRGERKVAGGGARLGEREPPDGWDNQRCGQWCALEGREKGRFTPRCTPGMLDRAYAAGILPGCDLGWGDVFAPPGVRSSRRRDSLYPWLSAGMPPASGDGADGGMRSSAAVQYPSLSE</sequence>
<reference evidence="2 3" key="1">
    <citation type="submission" date="2020-08" db="EMBL/GenBank/DDBJ databases">
        <title>Genomic Encyclopedia of Type Strains, Phase IV (KMG-IV): sequencing the most valuable type-strain genomes for metagenomic binning, comparative biology and taxonomic classification.</title>
        <authorList>
            <person name="Goeker M."/>
        </authorList>
    </citation>
    <scope>NUCLEOTIDE SEQUENCE [LARGE SCALE GENOMIC DNA]</scope>
    <source>
        <strain evidence="2 3">DSM 12251</strain>
    </source>
</reference>
<dbReference type="EMBL" id="JACHIF010000005">
    <property type="protein sequence ID" value="MBB5038709.1"/>
    <property type="molecule type" value="Genomic_DNA"/>
</dbReference>
<protein>
    <submittedName>
        <fullName evidence="2">Uncharacterized protein</fullName>
    </submittedName>
</protein>
<name>A0A7W7YM86_9BACT</name>
<evidence type="ECO:0000313" key="2">
    <source>
        <dbReference type="EMBL" id="MBB5038709.1"/>
    </source>
</evidence>
<gene>
    <name evidence="2" type="ORF">HNQ64_002972</name>
</gene>
<evidence type="ECO:0000313" key="3">
    <source>
        <dbReference type="Proteomes" id="UP000534294"/>
    </source>
</evidence>
<proteinExistence type="predicted"/>
<keyword evidence="3" id="KW-1185">Reference proteome</keyword>
<feature type="region of interest" description="Disordered" evidence="1">
    <location>
        <begin position="84"/>
        <end position="103"/>
    </location>
</feature>
<feature type="region of interest" description="Disordered" evidence="1">
    <location>
        <begin position="169"/>
        <end position="200"/>
    </location>
</feature>
<comment type="caution">
    <text evidence="2">The sequence shown here is derived from an EMBL/GenBank/DDBJ whole genome shotgun (WGS) entry which is preliminary data.</text>
</comment>
<accession>A0A7W7YM86</accession>